<proteinExistence type="predicted"/>
<dbReference type="Proteomes" id="UP001142292">
    <property type="component" value="Unassembled WGS sequence"/>
</dbReference>
<organism evidence="2 3">
    <name type="scientific">Nocardioides luteus</name>
    <dbReference type="NCBI Taxonomy" id="1844"/>
    <lineage>
        <taxon>Bacteria</taxon>
        <taxon>Bacillati</taxon>
        <taxon>Actinomycetota</taxon>
        <taxon>Actinomycetes</taxon>
        <taxon>Propionibacteriales</taxon>
        <taxon>Nocardioidaceae</taxon>
        <taxon>Nocardioides</taxon>
    </lineage>
</organism>
<name>A0ABQ5T2R1_9ACTN</name>
<protein>
    <submittedName>
        <fullName evidence="2">Uncharacterized protein</fullName>
    </submittedName>
</protein>
<reference evidence="2" key="2">
    <citation type="submission" date="2023-01" db="EMBL/GenBank/DDBJ databases">
        <authorList>
            <person name="Sun Q."/>
            <person name="Evtushenko L."/>
        </authorList>
    </citation>
    <scope>NUCLEOTIDE SEQUENCE</scope>
    <source>
        <strain evidence="2">VKM Ac-1246</strain>
    </source>
</reference>
<evidence type="ECO:0000256" key="1">
    <source>
        <dbReference type="SAM" id="MobiDB-lite"/>
    </source>
</evidence>
<reference evidence="2" key="1">
    <citation type="journal article" date="2014" name="Int. J. Syst. Evol. Microbiol.">
        <title>Complete genome of a new Firmicutes species belonging to the dominant human colonic microbiota ('Ruminococcus bicirculans') reveals two chromosomes and a selective capacity to utilize plant glucans.</title>
        <authorList>
            <consortium name="NISC Comparative Sequencing Program"/>
            <person name="Wegmann U."/>
            <person name="Louis P."/>
            <person name="Goesmann A."/>
            <person name="Henrissat B."/>
            <person name="Duncan S.H."/>
            <person name="Flint H.J."/>
        </authorList>
    </citation>
    <scope>NUCLEOTIDE SEQUENCE</scope>
    <source>
        <strain evidence="2">VKM Ac-1246</strain>
    </source>
</reference>
<evidence type="ECO:0000313" key="2">
    <source>
        <dbReference type="EMBL" id="GLJ69764.1"/>
    </source>
</evidence>
<feature type="region of interest" description="Disordered" evidence="1">
    <location>
        <begin position="22"/>
        <end position="48"/>
    </location>
</feature>
<dbReference type="EMBL" id="BSEL01000007">
    <property type="protein sequence ID" value="GLJ69764.1"/>
    <property type="molecule type" value="Genomic_DNA"/>
</dbReference>
<accession>A0ABQ5T2R1</accession>
<dbReference type="RefSeq" id="WP_189118195.1">
    <property type="nucleotide sequence ID" value="NZ_BMRK01000006.1"/>
</dbReference>
<evidence type="ECO:0000313" key="3">
    <source>
        <dbReference type="Proteomes" id="UP001142292"/>
    </source>
</evidence>
<gene>
    <name evidence="2" type="ORF">GCM10017579_38000</name>
</gene>
<feature type="compositionally biased region" description="Basic and acidic residues" evidence="1">
    <location>
        <begin position="22"/>
        <end position="34"/>
    </location>
</feature>
<comment type="caution">
    <text evidence="2">The sequence shown here is derived from an EMBL/GenBank/DDBJ whole genome shotgun (WGS) entry which is preliminary data.</text>
</comment>
<keyword evidence="3" id="KW-1185">Reference proteome</keyword>
<sequence length="48" mass="5610">MRKLLRNPIVGAVIAKVANEARKPENQKKIKDAASKAYDQYKKRRRTR</sequence>